<evidence type="ECO:0000313" key="2">
    <source>
        <dbReference type="Proteomes" id="UP001230207"/>
    </source>
</evidence>
<evidence type="ECO:0000313" key="1">
    <source>
        <dbReference type="EMBL" id="MDQ0318988.1"/>
    </source>
</evidence>
<reference evidence="1 2" key="1">
    <citation type="submission" date="2023-07" db="EMBL/GenBank/DDBJ databases">
        <title>Genomic Encyclopedia of Type Strains, Phase IV (KMG-IV): sequencing the most valuable type-strain genomes for metagenomic binning, comparative biology and taxonomic classification.</title>
        <authorList>
            <person name="Goeker M."/>
        </authorList>
    </citation>
    <scope>NUCLEOTIDE SEQUENCE [LARGE SCALE GENOMIC DNA]</scope>
    <source>
        <strain evidence="1 2">DSM 1112</strain>
    </source>
</reference>
<name>A0ABU0BL62_9HYPH</name>
<dbReference type="Proteomes" id="UP001230207">
    <property type="component" value="Unassembled WGS sequence"/>
</dbReference>
<dbReference type="EMBL" id="JAUSVF010000001">
    <property type="protein sequence ID" value="MDQ0318988.1"/>
    <property type="molecule type" value="Genomic_DNA"/>
</dbReference>
<sequence>MPRARNAENEVQRCAQERYRDRLRGQKRPEADAVDTALAAALAVYRHTAEQLGSEKDVRRSDGLELMAINYLVSRGYSLRMAERQVRRRVRRLDVQDVVPLVSGASQSAVPNSACKPS</sequence>
<accession>A0ABU0BL62</accession>
<protein>
    <recommendedName>
        <fullName evidence="3">Regulatory protein RecX</fullName>
    </recommendedName>
</protein>
<organism evidence="1 2">
    <name type="scientific">Pararhizobium capsulatum DSM 1112</name>
    <dbReference type="NCBI Taxonomy" id="1121113"/>
    <lineage>
        <taxon>Bacteria</taxon>
        <taxon>Pseudomonadati</taxon>
        <taxon>Pseudomonadota</taxon>
        <taxon>Alphaproteobacteria</taxon>
        <taxon>Hyphomicrobiales</taxon>
        <taxon>Rhizobiaceae</taxon>
        <taxon>Rhizobium/Agrobacterium group</taxon>
        <taxon>Pararhizobium</taxon>
    </lineage>
</organism>
<gene>
    <name evidence="1" type="ORF">QO002_001126</name>
</gene>
<proteinExistence type="predicted"/>
<comment type="caution">
    <text evidence="1">The sequence shown here is derived from an EMBL/GenBank/DDBJ whole genome shotgun (WGS) entry which is preliminary data.</text>
</comment>
<keyword evidence="2" id="KW-1185">Reference proteome</keyword>
<evidence type="ECO:0008006" key="3">
    <source>
        <dbReference type="Google" id="ProtNLM"/>
    </source>
</evidence>